<comment type="caution">
    <text evidence="2">The sequence shown here is derived from an EMBL/GenBank/DDBJ whole genome shotgun (WGS) entry which is preliminary data.</text>
</comment>
<evidence type="ECO:0000256" key="1">
    <source>
        <dbReference type="SAM" id="MobiDB-lite"/>
    </source>
</evidence>
<sequence>MAPLEQALGLSKRQKVFNAAIRRRTRANTHENGSAERKRRSGDKRKAKTARAGCDAGRVIGARRSTAGRGQLRLAIDNKLALRLRHSVGPLHWRAYHGHGRRRHGTVRLDA</sequence>
<reference evidence="2 3" key="1">
    <citation type="journal article" date="2019" name="Commun. Biol.">
        <title>The bagworm genome reveals a unique fibroin gene that provides high tensile strength.</title>
        <authorList>
            <person name="Kono N."/>
            <person name="Nakamura H."/>
            <person name="Ohtoshi R."/>
            <person name="Tomita M."/>
            <person name="Numata K."/>
            <person name="Arakawa K."/>
        </authorList>
    </citation>
    <scope>NUCLEOTIDE SEQUENCE [LARGE SCALE GENOMIC DNA]</scope>
</reference>
<feature type="region of interest" description="Disordered" evidence="1">
    <location>
        <begin position="20"/>
        <end position="54"/>
    </location>
</feature>
<dbReference type="Proteomes" id="UP000299102">
    <property type="component" value="Unassembled WGS sequence"/>
</dbReference>
<dbReference type="EMBL" id="BGZK01000869">
    <property type="protein sequence ID" value="GBP63403.1"/>
    <property type="molecule type" value="Genomic_DNA"/>
</dbReference>
<proteinExistence type="predicted"/>
<organism evidence="2 3">
    <name type="scientific">Eumeta variegata</name>
    <name type="common">Bagworm moth</name>
    <name type="synonym">Eumeta japonica</name>
    <dbReference type="NCBI Taxonomy" id="151549"/>
    <lineage>
        <taxon>Eukaryota</taxon>
        <taxon>Metazoa</taxon>
        <taxon>Ecdysozoa</taxon>
        <taxon>Arthropoda</taxon>
        <taxon>Hexapoda</taxon>
        <taxon>Insecta</taxon>
        <taxon>Pterygota</taxon>
        <taxon>Neoptera</taxon>
        <taxon>Endopterygota</taxon>
        <taxon>Lepidoptera</taxon>
        <taxon>Glossata</taxon>
        <taxon>Ditrysia</taxon>
        <taxon>Tineoidea</taxon>
        <taxon>Psychidae</taxon>
        <taxon>Oiketicinae</taxon>
        <taxon>Eumeta</taxon>
    </lineage>
</organism>
<gene>
    <name evidence="2" type="ORF">EVAR_35293_1</name>
</gene>
<protein>
    <submittedName>
        <fullName evidence="2">Uncharacterized protein</fullName>
    </submittedName>
</protein>
<feature type="compositionally biased region" description="Basic residues" evidence="1">
    <location>
        <begin position="37"/>
        <end position="49"/>
    </location>
</feature>
<dbReference type="AlphaFoldDB" id="A0A4C1XJR2"/>
<name>A0A4C1XJR2_EUMVA</name>
<keyword evidence="3" id="KW-1185">Reference proteome</keyword>
<accession>A0A4C1XJR2</accession>
<evidence type="ECO:0000313" key="2">
    <source>
        <dbReference type="EMBL" id="GBP63403.1"/>
    </source>
</evidence>
<evidence type="ECO:0000313" key="3">
    <source>
        <dbReference type="Proteomes" id="UP000299102"/>
    </source>
</evidence>